<keyword evidence="6 9" id="KW-0694">RNA-binding</keyword>
<comment type="catalytic activity">
    <reaction evidence="8 9">
        <text>guanosine(26) in tRNA + 2 S-adenosyl-L-methionine = N(2)-dimethylguanosine(26) in tRNA + 2 S-adenosyl-L-homocysteine + 2 H(+)</text>
        <dbReference type="Rhea" id="RHEA:43140"/>
        <dbReference type="Rhea" id="RHEA-COMP:10359"/>
        <dbReference type="Rhea" id="RHEA-COMP:10360"/>
        <dbReference type="ChEBI" id="CHEBI:15378"/>
        <dbReference type="ChEBI" id="CHEBI:57856"/>
        <dbReference type="ChEBI" id="CHEBI:59789"/>
        <dbReference type="ChEBI" id="CHEBI:74269"/>
        <dbReference type="ChEBI" id="CHEBI:74513"/>
        <dbReference type="EC" id="2.1.1.216"/>
    </reaction>
</comment>
<keyword evidence="5 9" id="KW-0819">tRNA processing</keyword>
<evidence type="ECO:0000256" key="9">
    <source>
        <dbReference type="PROSITE-ProRule" id="PRU00958"/>
    </source>
</evidence>
<dbReference type="GO" id="GO:0002940">
    <property type="term" value="P:tRNA N2-guanine methylation"/>
    <property type="evidence" value="ECO:0007669"/>
    <property type="project" value="TreeGrafter"/>
</dbReference>
<evidence type="ECO:0000256" key="10">
    <source>
        <dbReference type="SAM" id="MobiDB-lite"/>
    </source>
</evidence>
<dbReference type="Pfam" id="PF02005">
    <property type="entry name" value="TRM"/>
    <property type="match status" value="1"/>
</dbReference>
<name>A0A9N8YNQ6_9GLOM</name>
<dbReference type="FunFam" id="3.40.50.150:FF:000051">
    <property type="entry name" value="tRNA (guanine(26)-N(2))-dimethyltransferase"/>
    <property type="match status" value="1"/>
</dbReference>
<evidence type="ECO:0000256" key="4">
    <source>
        <dbReference type="ARBA" id="ARBA00022691"/>
    </source>
</evidence>
<dbReference type="GO" id="GO:0000049">
    <property type="term" value="F:tRNA binding"/>
    <property type="evidence" value="ECO:0007669"/>
    <property type="project" value="UniProtKB-UniRule"/>
</dbReference>
<evidence type="ECO:0000313" key="12">
    <source>
        <dbReference type="Proteomes" id="UP000789342"/>
    </source>
</evidence>
<protein>
    <recommendedName>
        <fullName evidence="7 9">tRNA (guanine(26)-N(2))-dimethyltransferase</fullName>
        <ecNumber evidence="7 9">2.1.1.216</ecNumber>
    </recommendedName>
</protein>
<keyword evidence="4 9" id="KW-0949">S-adenosyl-L-methionine</keyword>
<evidence type="ECO:0000313" key="11">
    <source>
        <dbReference type="EMBL" id="CAG8441933.1"/>
    </source>
</evidence>
<evidence type="ECO:0000256" key="8">
    <source>
        <dbReference type="ARBA" id="ARBA00051897"/>
    </source>
</evidence>
<dbReference type="GO" id="GO:0160104">
    <property type="term" value="F:tRNA (guanine(26)-N2)-dimethyltransferase activity"/>
    <property type="evidence" value="ECO:0007669"/>
    <property type="project" value="UniProtKB-UniRule"/>
</dbReference>
<proteinExistence type="inferred from homology"/>
<dbReference type="InterPro" id="IPR002905">
    <property type="entry name" value="Trm1"/>
</dbReference>
<evidence type="ECO:0000256" key="7">
    <source>
        <dbReference type="ARBA" id="ARBA00039099"/>
    </source>
</evidence>
<keyword evidence="12" id="KW-1185">Reference proteome</keyword>
<dbReference type="EC" id="2.1.1.216" evidence="7 9"/>
<evidence type="ECO:0000256" key="5">
    <source>
        <dbReference type="ARBA" id="ARBA00022694"/>
    </source>
</evidence>
<dbReference type="PANTHER" id="PTHR10631">
    <property type="entry name" value="N 2 ,N 2 -DIMETHYLGUANOSINE TRNA METHYLTRANSFERASE"/>
    <property type="match status" value="1"/>
</dbReference>
<keyword evidence="2 9" id="KW-0489">Methyltransferase</keyword>
<dbReference type="PANTHER" id="PTHR10631:SF3">
    <property type="entry name" value="TRNA (GUANINE(26)-N(2))-DIMETHYLTRANSFERASE"/>
    <property type="match status" value="1"/>
</dbReference>
<feature type="compositionally biased region" description="Basic and acidic residues" evidence="10">
    <location>
        <begin position="448"/>
        <end position="462"/>
    </location>
</feature>
<keyword evidence="3 9" id="KW-0808">Transferase</keyword>
<dbReference type="OrthoDB" id="6349953at2759"/>
<dbReference type="InterPro" id="IPR042296">
    <property type="entry name" value="tRNA_met_Trm1_C"/>
</dbReference>
<feature type="region of interest" description="Disordered" evidence="10">
    <location>
        <begin position="428"/>
        <end position="477"/>
    </location>
</feature>
<comment type="caution">
    <text evidence="11">The sequence shown here is derived from an EMBL/GenBank/DDBJ whole genome shotgun (WGS) entry which is preliminary data.</text>
</comment>
<evidence type="ECO:0000256" key="1">
    <source>
        <dbReference type="ARBA" id="ARBA00022555"/>
    </source>
</evidence>
<sequence length="477" mass="53749">MVTLDGDFSVITEGKANILFPKNNEVFYNNVQQFNRDMSIAAIKTWKALAASGLRSIRYAKEIPNIKFIMANDLDSDAVESMNRNIKYNGLDKDLLRVNQDDACSVLYQHRKHPDRFDVIDLDPYGTAAPFIDGTVQAVEDGGLLCITCTDLANLTGSNYPEKCYANYGAIPVRGEFCHEMALRILLHTLSTSAARYQRRILPLMCCSIDFYIRVFVRVFTAAVEVKKNPCKTSMLYVCNGCHSHYMQPLAKATDKKTFVPVSGPVVDKRCEHCQSSFQVGGPMWNDALHDKEFVCKMLDHVKASNEEAYKTHPRMLGMLTVISEEIDSPLYHNLANICGTIHCTNPPLKGYKVSASHAAAGSIKTDAPMSIIWDIIRSWIRLHPVTMKNIKENSPAKKLLEAEPSFIADFSIHKDAEPPSRKIKLVRYQQNPEKYWGPKPRATGKRKSQEVEKDNKNEEHLSMSSKKFAPDKDCDS</sequence>
<dbReference type="EMBL" id="CAJVPV010000083">
    <property type="protein sequence ID" value="CAG8441933.1"/>
    <property type="molecule type" value="Genomic_DNA"/>
</dbReference>
<dbReference type="PROSITE" id="PS51626">
    <property type="entry name" value="SAM_MT_TRM1"/>
    <property type="match status" value="1"/>
</dbReference>
<dbReference type="GO" id="GO:0005634">
    <property type="term" value="C:nucleus"/>
    <property type="evidence" value="ECO:0007669"/>
    <property type="project" value="TreeGrafter"/>
</dbReference>
<dbReference type="AlphaFoldDB" id="A0A9N8YNQ6"/>
<comment type="similarity">
    <text evidence="9">Belongs to the class I-like SAM-binding methyltransferase superfamily. Trm1 family.</text>
</comment>
<reference evidence="11" key="1">
    <citation type="submission" date="2021-06" db="EMBL/GenBank/DDBJ databases">
        <authorList>
            <person name="Kallberg Y."/>
            <person name="Tangrot J."/>
            <person name="Rosling A."/>
        </authorList>
    </citation>
    <scope>NUCLEOTIDE SEQUENCE</scope>
    <source>
        <strain evidence="11">CL551</strain>
    </source>
</reference>
<evidence type="ECO:0000256" key="2">
    <source>
        <dbReference type="ARBA" id="ARBA00022603"/>
    </source>
</evidence>
<keyword evidence="1 9" id="KW-0820">tRNA-binding</keyword>
<evidence type="ECO:0000256" key="6">
    <source>
        <dbReference type="ARBA" id="ARBA00022884"/>
    </source>
</evidence>
<accession>A0A9N8YNQ6</accession>
<dbReference type="NCBIfam" id="TIGR00308">
    <property type="entry name" value="TRM1"/>
    <property type="match status" value="1"/>
</dbReference>
<dbReference type="SUPFAM" id="SSF53335">
    <property type="entry name" value="S-adenosyl-L-methionine-dependent methyltransferases"/>
    <property type="match status" value="1"/>
</dbReference>
<gene>
    <name evidence="11" type="ORF">AMORRO_LOCUS351</name>
</gene>
<organism evidence="11 12">
    <name type="scientific">Acaulospora morrowiae</name>
    <dbReference type="NCBI Taxonomy" id="94023"/>
    <lineage>
        <taxon>Eukaryota</taxon>
        <taxon>Fungi</taxon>
        <taxon>Fungi incertae sedis</taxon>
        <taxon>Mucoromycota</taxon>
        <taxon>Glomeromycotina</taxon>
        <taxon>Glomeromycetes</taxon>
        <taxon>Diversisporales</taxon>
        <taxon>Acaulosporaceae</taxon>
        <taxon>Acaulospora</taxon>
    </lineage>
</organism>
<evidence type="ECO:0000256" key="3">
    <source>
        <dbReference type="ARBA" id="ARBA00022679"/>
    </source>
</evidence>
<dbReference type="Gene3D" id="3.40.50.150">
    <property type="entry name" value="Vaccinia Virus protein VP39"/>
    <property type="match status" value="1"/>
</dbReference>
<dbReference type="InterPro" id="IPR029063">
    <property type="entry name" value="SAM-dependent_MTases_sf"/>
</dbReference>
<dbReference type="Proteomes" id="UP000789342">
    <property type="component" value="Unassembled WGS sequence"/>
</dbReference>
<dbReference type="Gene3D" id="3.30.56.70">
    <property type="entry name" value="N2,N2-dimethylguanosine tRNA methyltransferase, C-terminal domain"/>
    <property type="match status" value="1"/>
</dbReference>